<dbReference type="SUPFAM" id="SSF89392">
    <property type="entry name" value="Prokaryotic lipoproteins and lipoprotein localization factors"/>
    <property type="match status" value="1"/>
</dbReference>
<dbReference type="InterPro" id="IPR004565">
    <property type="entry name" value="OM_lipoprot_LolB"/>
</dbReference>
<dbReference type="InterPro" id="IPR029046">
    <property type="entry name" value="LolA/LolB/LppX"/>
</dbReference>
<evidence type="ECO:0000256" key="7">
    <source>
        <dbReference type="ARBA" id="ARBA00022927"/>
    </source>
</evidence>
<evidence type="ECO:0000256" key="8">
    <source>
        <dbReference type="ARBA" id="ARBA00023136"/>
    </source>
</evidence>
<dbReference type="NCBIfam" id="TIGR00548">
    <property type="entry name" value="lolB"/>
    <property type="match status" value="1"/>
</dbReference>
<keyword evidence="8" id="KW-0472">Membrane</keyword>
<dbReference type="Gene3D" id="2.50.20.10">
    <property type="entry name" value="Lipoprotein localisation LolA/LolB/LppX"/>
    <property type="match status" value="1"/>
</dbReference>
<sequence>MFLIKNTIINLPGKFINIFNIVCLLLTSCTNSQNLFKKNSLLRDQKWQVHKQQLLCLRDYRIRGSIFFFIVEKIKFFTSFFFQKQVLPKKYQLLIIDPFGNRIIEIMFNHNFARLITKDGQIYTSDTIDNLIYKLTGIDIPFDEITLWLVGLPGHAINFSFNKNNLLKTINFKKNNKIWKINYISYNKKIFPVLPNHLEFYQGNILIKFKIYTWMLKR</sequence>
<comment type="subcellular location">
    <subcellularLocation>
        <location evidence="1">Cell outer membrane</location>
        <topology evidence="1">Lipid-anchor</topology>
    </subcellularLocation>
</comment>
<keyword evidence="11" id="KW-0998">Cell outer membrane</keyword>
<keyword evidence="6" id="KW-0732">Signal</keyword>
<dbReference type="STRING" id="1715285.SOFFGTOCOR_0221"/>
<evidence type="ECO:0000256" key="1">
    <source>
        <dbReference type="ARBA" id="ARBA00004459"/>
    </source>
</evidence>
<evidence type="ECO:0000313" key="14">
    <source>
        <dbReference type="Proteomes" id="UP000242301"/>
    </source>
</evidence>
<dbReference type="Pfam" id="PF03550">
    <property type="entry name" value="LolB"/>
    <property type="match status" value="1"/>
</dbReference>
<evidence type="ECO:0000256" key="2">
    <source>
        <dbReference type="ARBA" id="ARBA00009696"/>
    </source>
</evidence>
<evidence type="ECO:0000256" key="12">
    <source>
        <dbReference type="ARBA" id="ARBA00023288"/>
    </source>
</evidence>
<dbReference type="Proteomes" id="UP000242301">
    <property type="component" value="Unassembled WGS sequence"/>
</dbReference>
<dbReference type="GO" id="GO:0009279">
    <property type="term" value="C:cell outer membrane"/>
    <property type="evidence" value="ECO:0007669"/>
    <property type="project" value="UniProtKB-SubCell"/>
</dbReference>
<comment type="subunit">
    <text evidence="3">Monomer.</text>
</comment>
<evidence type="ECO:0000256" key="11">
    <source>
        <dbReference type="ARBA" id="ARBA00023237"/>
    </source>
</evidence>
<keyword evidence="5" id="KW-0813">Transport</keyword>
<evidence type="ECO:0000313" key="13">
    <source>
        <dbReference type="EMBL" id="CRK85656.1"/>
    </source>
</evidence>
<organism evidence="13 14">
    <name type="scientific">Candidatus Providencia siddallii</name>
    <dbReference type="NCBI Taxonomy" id="1715285"/>
    <lineage>
        <taxon>Bacteria</taxon>
        <taxon>Pseudomonadati</taxon>
        <taxon>Pseudomonadota</taxon>
        <taxon>Gammaproteobacteria</taxon>
        <taxon>Enterobacterales</taxon>
        <taxon>Morganellaceae</taxon>
        <taxon>Providencia</taxon>
    </lineage>
</organism>
<keyword evidence="9" id="KW-0564">Palmitate</keyword>
<keyword evidence="10" id="KW-0143">Chaperone</keyword>
<keyword evidence="14" id="KW-1185">Reference proteome</keyword>
<accession>A0A0M6W8C9</accession>
<evidence type="ECO:0000256" key="5">
    <source>
        <dbReference type="ARBA" id="ARBA00022448"/>
    </source>
</evidence>
<evidence type="ECO:0000256" key="6">
    <source>
        <dbReference type="ARBA" id="ARBA00022729"/>
    </source>
</evidence>
<dbReference type="CDD" id="cd16326">
    <property type="entry name" value="LolB"/>
    <property type="match status" value="1"/>
</dbReference>
<evidence type="ECO:0000256" key="3">
    <source>
        <dbReference type="ARBA" id="ARBA00011245"/>
    </source>
</evidence>
<proteinExistence type="inferred from homology"/>
<dbReference type="AlphaFoldDB" id="A0A0M6W8C9"/>
<reference evidence="14" key="1">
    <citation type="submission" date="2015-05" db="EMBL/GenBank/DDBJ databases">
        <authorList>
            <person name="Manzano-Marin A."/>
        </authorList>
    </citation>
    <scope>NUCLEOTIDE SEQUENCE [LARGE SCALE GENOMIC DNA]</scope>
    <source>
        <strain evidence="14">officinalis</strain>
    </source>
</reference>
<evidence type="ECO:0000256" key="4">
    <source>
        <dbReference type="ARBA" id="ARBA00016202"/>
    </source>
</evidence>
<protein>
    <recommendedName>
        <fullName evidence="4">Outer-membrane lipoprotein LolB</fullName>
    </recommendedName>
</protein>
<evidence type="ECO:0000256" key="10">
    <source>
        <dbReference type="ARBA" id="ARBA00023186"/>
    </source>
</evidence>
<comment type="similarity">
    <text evidence="2">Belongs to the LolB family.</text>
</comment>
<keyword evidence="12 13" id="KW-0449">Lipoprotein</keyword>
<evidence type="ECO:0000256" key="9">
    <source>
        <dbReference type="ARBA" id="ARBA00023139"/>
    </source>
</evidence>
<dbReference type="GO" id="GO:0015031">
    <property type="term" value="P:protein transport"/>
    <property type="evidence" value="ECO:0007669"/>
    <property type="project" value="UniProtKB-KW"/>
</dbReference>
<keyword evidence="7" id="KW-0653">Protein transport</keyword>
<name>A0A0M6W8C9_9GAMM</name>
<dbReference type="EMBL" id="CVRF01000002">
    <property type="protein sequence ID" value="CRK85656.1"/>
    <property type="molecule type" value="Genomic_DNA"/>
</dbReference>
<dbReference type="PROSITE" id="PS51257">
    <property type="entry name" value="PROKAR_LIPOPROTEIN"/>
    <property type="match status" value="1"/>
</dbReference>
<gene>
    <name evidence="13" type="primary">lolB</name>
    <name evidence="13" type="ORF">SOFFGTOCOR_0221</name>
</gene>